<evidence type="ECO:0000256" key="7">
    <source>
        <dbReference type="ARBA" id="ARBA00022840"/>
    </source>
</evidence>
<dbReference type="InterPro" id="IPR000700">
    <property type="entry name" value="PAS-assoc_C"/>
</dbReference>
<dbReference type="InterPro" id="IPR003661">
    <property type="entry name" value="HisK_dim/P_dom"/>
</dbReference>
<gene>
    <name evidence="12" type="ORF">Cha6605_0948</name>
</gene>
<evidence type="ECO:0000259" key="11">
    <source>
        <dbReference type="PROSITE" id="PS50113"/>
    </source>
</evidence>
<accession>K9UCN5</accession>
<evidence type="ECO:0000256" key="3">
    <source>
        <dbReference type="ARBA" id="ARBA00022553"/>
    </source>
</evidence>
<dbReference type="InterPro" id="IPR003594">
    <property type="entry name" value="HATPase_dom"/>
</dbReference>
<protein>
    <recommendedName>
        <fullName evidence="2">histidine kinase</fullName>
        <ecNumber evidence="2">2.7.13.3</ecNumber>
    </recommendedName>
</protein>
<dbReference type="InterPro" id="IPR005467">
    <property type="entry name" value="His_kinase_dom"/>
</dbReference>
<evidence type="ECO:0000256" key="2">
    <source>
        <dbReference type="ARBA" id="ARBA00012438"/>
    </source>
</evidence>
<keyword evidence="5" id="KW-0547">Nucleotide-binding</keyword>
<dbReference type="SUPFAM" id="SSF55874">
    <property type="entry name" value="ATPase domain of HSP90 chaperone/DNA topoisomerase II/histidine kinase"/>
    <property type="match status" value="1"/>
</dbReference>
<dbReference type="PROSITE" id="PS50109">
    <property type="entry name" value="HIS_KIN"/>
    <property type="match status" value="1"/>
</dbReference>
<keyword evidence="8" id="KW-0902">Two-component regulatory system</keyword>
<dbReference type="SUPFAM" id="SSF47384">
    <property type="entry name" value="Homodimeric domain of signal transducing histidine kinase"/>
    <property type="match status" value="1"/>
</dbReference>
<dbReference type="KEGG" id="cmp:Cha6605_0948"/>
<evidence type="ECO:0000256" key="1">
    <source>
        <dbReference type="ARBA" id="ARBA00000085"/>
    </source>
</evidence>
<dbReference type="Pfam" id="PF13426">
    <property type="entry name" value="PAS_9"/>
    <property type="match status" value="1"/>
</dbReference>
<proteinExistence type="predicted"/>
<dbReference type="HOGENOM" id="CLU_024855_0_0_3"/>
<reference evidence="12 13" key="1">
    <citation type="submission" date="2012-05" db="EMBL/GenBank/DDBJ databases">
        <title>Finished chromosome of genome of Chamaesiphon sp. PCC 6605.</title>
        <authorList>
            <consortium name="US DOE Joint Genome Institute"/>
            <person name="Gugger M."/>
            <person name="Coursin T."/>
            <person name="Rippka R."/>
            <person name="Tandeau De Marsac N."/>
            <person name="Huntemann M."/>
            <person name="Wei C.-L."/>
            <person name="Han J."/>
            <person name="Detter J.C."/>
            <person name="Han C."/>
            <person name="Tapia R."/>
            <person name="Chen A."/>
            <person name="Kyrpides N."/>
            <person name="Mavromatis K."/>
            <person name="Markowitz V."/>
            <person name="Szeto E."/>
            <person name="Ivanova N."/>
            <person name="Pagani I."/>
            <person name="Pati A."/>
            <person name="Goodwin L."/>
            <person name="Nordberg H.P."/>
            <person name="Cantor M.N."/>
            <person name="Hua S.X."/>
            <person name="Woyke T."/>
            <person name="Kerfeld C.A."/>
        </authorList>
    </citation>
    <scope>NUCLEOTIDE SEQUENCE [LARGE SCALE GENOMIC DNA]</scope>
    <source>
        <strain evidence="13">ATCC 27169 / PCC 6605</strain>
    </source>
</reference>
<dbReference type="InterPro" id="IPR000014">
    <property type="entry name" value="PAS"/>
</dbReference>
<dbReference type="Proteomes" id="UP000010366">
    <property type="component" value="Chromosome"/>
</dbReference>
<dbReference type="Gene3D" id="1.10.287.130">
    <property type="match status" value="1"/>
</dbReference>
<dbReference type="PRINTS" id="PR00344">
    <property type="entry name" value="BCTRLSENSOR"/>
</dbReference>
<keyword evidence="3" id="KW-0597">Phosphoprotein</keyword>
<dbReference type="CDD" id="cd00082">
    <property type="entry name" value="HisKA"/>
    <property type="match status" value="1"/>
</dbReference>
<dbReference type="SUPFAM" id="SSF55781">
    <property type="entry name" value="GAF domain-like"/>
    <property type="match status" value="1"/>
</dbReference>
<dbReference type="NCBIfam" id="TIGR00229">
    <property type="entry name" value="sensory_box"/>
    <property type="match status" value="1"/>
</dbReference>
<dbReference type="eggNOG" id="COG2203">
    <property type="taxonomic scope" value="Bacteria"/>
</dbReference>
<dbReference type="PANTHER" id="PTHR43065:SF10">
    <property type="entry name" value="PEROXIDE STRESS-ACTIVATED HISTIDINE KINASE MAK3"/>
    <property type="match status" value="1"/>
</dbReference>
<name>K9UCN5_CHAP6</name>
<dbReference type="CDD" id="cd00130">
    <property type="entry name" value="PAS"/>
    <property type="match status" value="1"/>
</dbReference>
<dbReference type="InterPro" id="IPR036097">
    <property type="entry name" value="HisK_dim/P_sf"/>
</dbReference>
<evidence type="ECO:0000313" key="12">
    <source>
        <dbReference type="EMBL" id="AFY92201.1"/>
    </source>
</evidence>
<dbReference type="Pfam" id="PF00512">
    <property type="entry name" value="HisKA"/>
    <property type="match status" value="1"/>
</dbReference>
<dbReference type="SMART" id="SM00387">
    <property type="entry name" value="HATPase_c"/>
    <property type="match status" value="1"/>
</dbReference>
<keyword evidence="7" id="KW-0067">ATP-binding</keyword>
<dbReference type="Pfam" id="PF01590">
    <property type="entry name" value="GAF"/>
    <property type="match status" value="1"/>
</dbReference>
<dbReference type="Gene3D" id="3.30.450.40">
    <property type="match status" value="1"/>
</dbReference>
<dbReference type="RefSeq" id="WP_015158393.1">
    <property type="nucleotide sequence ID" value="NC_019697.1"/>
</dbReference>
<dbReference type="SMART" id="SM00388">
    <property type="entry name" value="HisKA"/>
    <property type="match status" value="1"/>
</dbReference>
<dbReference type="STRING" id="1173020.Cha6605_0948"/>
<feature type="domain" description="PAC" evidence="11">
    <location>
        <begin position="272"/>
        <end position="322"/>
    </location>
</feature>
<dbReference type="PROSITE" id="PS50112">
    <property type="entry name" value="PAS"/>
    <property type="match status" value="1"/>
</dbReference>
<evidence type="ECO:0000256" key="5">
    <source>
        <dbReference type="ARBA" id="ARBA00022741"/>
    </source>
</evidence>
<dbReference type="GO" id="GO:0000155">
    <property type="term" value="F:phosphorelay sensor kinase activity"/>
    <property type="evidence" value="ECO:0007669"/>
    <property type="project" value="InterPro"/>
</dbReference>
<keyword evidence="4" id="KW-0808">Transferase</keyword>
<dbReference type="Pfam" id="PF02518">
    <property type="entry name" value="HATPase_c"/>
    <property type="match status" value="1"/>
</dbReference>
<evidence type="ECO:0000313" key="13">
    <source>
        <dbReference type="Proteomes" id="UP000010366"/>
    </source>
</evidence>
<evidence type="ECO:0000256" key="8">
    <source>
        <dbReference type="ARBA" id="ARBA00023012"/>
    </source>
</evidence>
<dbReference type="AlphaFoldDB" id="K9UCN5"/>
<feature type="domain" description="Histidine kinase" evidence="9">
    <location>
        <begin position="332"/>
        <end position="539"/>
    </location>
</feature>
<dbReference type="PROSITE" id="PS50113">
    <property type="entry name" value="PAC"/>
    <property type="match status" value="1"/>
</dbReference>
<comment type="catalytic activity">
    <reaction evidence="1">
        <text>ATP + protein L-histidine = ADP + protein N-phospho-L-histidine.</text>
        <dbReference type="EC" id="2.7.13.3"/>
    </reaction>
</comment>
<dbReference type="SUPFAM" id="SSF55785">
    <property type="entry name" value="PYP-like sensor domain (PAS domain)"/>
    <property type="match status" value="1"/>
</dbReference>
<dbReference type="InterPro" id="IPR035965">
    <property type="entry name" value="PAS-like_dom_sf"/>
</dbReference>
<dbReference type="eggNOG" id="COG5002">
    <property type="taxonomic scope" value="Bacteria"/>
</dbReference>
<dbReference type="PANTHER" id="PTHR43065">
    <property type="entry name" value="SENSOR HISTIDINE KINASE"/>
    <property type="match status" value="1"/>
</dbReference>
<dbReference type="EMBL" id="CP003600">
    <property type="protein sequence ID" value="AFY92201.1"/>
    <property type="molecule type" value="Genomic_DNA"/>
</dbReference>
<dbReference type="EC" id="2.7.13.3" evidence="2"/>
<dbReference type="Gene3D" id="3.30.565.10">
    <property type="entry name" value="Histidine kinase-like ATPase, C-terminal domain"/>
    <property type="match status" value="1"/>
</dbReference>
<dbReference type="InterPro" id="IPR029016">
    <property type="entry name" value="GAF-like_dom_sf"/>
</dbReference>
<sequence>MQQRTIGQSPRFANELTQTNDRLQAEILERQKSEQILRSIVAGTVSATGVDFFRSLVRSLADALDVRYAFISECMDAPPTRVRSFAFWQGNEFGNEFEYDLYGTPCERIIGSNSYQCFPAQIQALFPAEKAEFEEMEAQSYAGIPLLTSTGKLLGHLAVLDDKEMASNDRNQAILEIFAARAAAEMERLQVEDALRVSETKFSTAFRSSPDAIAISTLDNGTYLEINDRCLQMLGYRREEMLGRSTLELGVWANPADRDSISQQLQQQGTVSNLEIWFRRKSGEIFPTLFSAEAIYLEDEPCLLAVAADITLLKQAEKALARLAEIGELAATIVHEVRNPLTTILMGLNAFKKLQLSERFQEYLALSLDEADRLQRLLSQILLYSKPQTLDRSELELNSFILETLGTLQTIPTASGKQLEFIPNNEPIYVLVDRDKFKQVIVNLITNACEASDIGDVITTKLDRTEDRRVCLQIHNGGMPIPADILPRLTQPFFTTKASGTGLGLAIVKRIVEAHDGEFRIESGEEIGSIVTVKLPIMLS</sequence>
<dbReference type="InterPro" id="IPR004358">
    <property type="entry name" value="Sig_transdc_His_kin-like_C"/>
</dbReference>
<dbReference type="GO" id="GO:0005524">
    <property type="term" value="F:ATP binding"/>
    <property type="evidence" value="ECO:0007669"/>
    <property type="project" value="UniProtKB-KW"/>
</dbReference>
<evidence type="ECO:0000259" key="10">
    <source>
        <dbReference type="PROSITE" id="PS50112"/>
    </source>
</evidence>
<dbReference type="InterPro" id="IPR003018">
    <property type="entry name" value="GAF"/>
</dbReference>
<feature type="domain" description="PAS" evidence="10">
    <location>
        <begin position="198"/>
        <end position="267"/>
    </location>
</feature>
<organism evidence="12 13">
    <name type="scientific">Chamaesiphon minutus (strain ATCC 27169 / PCC 6605)</name>
    <dbReference type="NCBI Taxonomy" id="1173020"/>
    <lineage>
        <taxon>Bacteria</taxon>
        <taxon>Bacillati</taxon>
        <taxon>Cyanobacteriota</taxon>
        <taxon>Cyanophyceae</taxon>
        <taxon>Gomontiellales</taxon>
        <taxon>Chamaesiphonaceae</taxon>
        <taxon>Chamaesiphon</taxon>
    </lineage>
</organism>
<dbReference type="SMART" id="SM00091">
    <property type="entry name" value="PAS"/>
    <property type="match status" value="1"/>
</dbReference>
<evidence type="ECO:0000256" key="6">
    <source>
        <dbReference type="ARBA" id="ARBA00022777"/>
    </source>
</evidence>
<dbReference type="InterPro" id="IPR036890">
    <property type="entry name" value="HATPase_C_sf"/>
</dbReference>
<evidence type="ECO:0000259" key="9">
    <source>
        <dbReference type="PROSITE" id="PS50109"/>
    </source>
</evidence>
<keyword evidence="13" id="KW-1185">Reference proteome</keyword>
<dbReference type="Gene3D" id="3.30.450.20">
    <property type="entry name" value="PAS domain"/>
    <property type="match status" value="1"/>
</dbReference>
<keyword evidence="6" id="KW-0418">Kinase</keyword>
<evidence type="ECO:0000256" key="4">
    <source>
        <dbReference type="ARBA" id="ARBA00022679"/>
    </source>
</evidence>